<dbReference type="RefSeq" id="WP_190959554.1">
    <property type="nucleotide sequence ID" value="NZ_JACJTU010000066.1"/>
</dbReference>
<dbReference type="InterPro" id="IPR018511">
    <property type="entry name" value="Hemolysin-typ_Ca-bd_CS"/>
</dbReference>
<dbReference type="EMBL" id="JACJTU010000066">
    <property type="protein sequence ID" value="MBD2739044.1"/>
    <property type="molecule type" value="Genomic_DNA"/>
</dbReference>
<dbReference type="PRINTS" id="PR00313">
    <property type="entry name" value="CABNDNGRPT"/>
</dbReference>
<dbReference type="PROSITE" id="PS00330">
    <property type="entry name" value="HEMOLYSIN_CALCIUM"/>
    <property type="match status" value="3"/>
</dbReference>
<evidence type="ECO:0008006" key="5">
    <source>
        <dbReference type="Google" id="ProtNLM"/>
    </source>
</evidence>
<accession>A0ABR8KK15</accession>
<sequence>MSVNNSNFVWKPKNQICKDKKKKTIFGTAEGDDIKGSQKGDYINGKDGNDILFGGDRSDIVIGGNGIDGLYGDDGNDFLFGGNGIDFLYGAAGNDYLSGGAGDDLVADDGGNDTLDGGYGNDFLDPGPGYDLVIGGAGDDIVTGGVGPNSDTLIGGPGKDLFIFVEPGQGIDKIVDFNPTDDAIIVNGFGFGGGLTPGSLSPSQFVVGDAATTADHRFIYNNVTGGLFFDPDGTGTTSQVQFAQLSQGLTFTPFNIIVNPAKGSGSSSGTNEADNDYIIGSKKSDRINAGNGNDIVFGRDSNDTLKGGAGIDGLYGDDGNDFLYGEEGIDYLYGATGNDYLKGGTGDDFLADDAGNDTLDGGDGDDFLDPGPGNDLLLGGAGNDIITGGAGKYADTLFGGAGKDAFSFVEPGQGIDTIGDFNVTEDAIVVTASGFGGGLTSGVVLPFQFVLGNTTNTTEQRFIYNDITGGLFFDADGTGASAQVQFAQLASNLAFTSFNIVVR</sequence>
<dbReference type="InterPro" id="IPR001343">
    <property type="entry name" value="Hemolysn_Ca-bd"/>
</dbReference>
<comment type="caution">
    <text evidence="3">The sequence shown here is derived from an EMBL/GenBank/DDBJ whole genome shotgun (WGS) entry which is preliminary data.</text>
</comment>
<dbReference type="InterPro" id="IPR011049">
    <property type="entry name" value="Serralysin-like_metalloprot_C"/>
</dbReference>
<gene>
    <name evidence="3" type="ORF">H6H03_35145</name>
</gene>
<evidence type="ECO:0000256" key="1">
    <source>
        <dbReference type="ARBA" id="ARBA00004613"/>
    </source>
</evidence>
<dbReference type="PANTHER" id="PTHR38340">
    <property type="entry name" value="S-LAYER PROTEIN"/>
    <property type="match status" value="1"/>
</dbReference>
<comment type="subcellular location">
    <subcellularLocation>
        <location evidence="1">Secreted</location>
    </subcellularLocation>
</comment>
<protein>
    <recommendedName>
        <fullName evidence="5">Calcium-binding protein</fullName>
    </recommendedName>
</protein>
<evidence type="ECO:0000256" key="2">
    <source>
        <dbReference type="ARBA" id="ARBA00022525"/>
    </source>
</evidence>
<dbReference type="Gene3D" id="2.150.10.10">
    <property type="entry name" value="Serralysin-like metalloprotease, C-terminal"/>
    <property type="match status" value="5"/>
</dbReference>
<dbReference type="SUPFAM" id="SSF51120">
    <property type="entry name" value="beta-Roll"/>
    <property type="match status" value="3"/>
</dbReference>
<proteinExistence type="predicted"/>
<reference evidence="3 4" key="1">
    <citation type="journal article" date="2020" name="ISME J.">
        <title>Comparative genomics reveals insights into cyanobacterial evolution and habitat adaptation.</title>
        <authorList>
            <person name="Chen M.Y."/>
            <person name="Teng W.K."/>
            <person name="Zhao L."/>
            <person name="Hu C.X."/>
            <person name="Zhou Y.K."/>
            <person name="Han B.P."/>
            <person name="Song L.R."/>
            <person name="Shu W.S."/>
        </authorList>
    </citation>
    <scope>NUCLEOTIDE SEQUENCE [LARGE SCALE GENOMIC DNA]</scope>
    <source>
        <strain evidence="3 4">FACHB-159</strain>
    </source>
</reference>
<keyword evidence="2" id="KW-0964">Secreted</keyword>
<dbReference type="PANTHER" id="PTHR38340:SF1">
    <property type="entry name" value="S-LAYER PROTEIN"/>
    <property type="match status" value="1"/>
</dbReference>
<name>A0ABR8KK15_9NOSO</name>
<dbReference type="Proteomes" id="UP000637383">
    <property type="component" value="Unassembled WGS sequence"/>
</dbReference>
<organism evidence="3 4">
    <name type="scientific">Nostoc paludosum FACHB-159</name>
    <dbReference type="NCBI Taxonomy" id="2692908"/>
    <lineage>
        <taxon>Bacteria</taxon>
        <taxon>Bacillati</taxon>
        <taxon>Cyanobacteriota</taxon>
        <taxon>Cyanophyceae</taxon>
        <taxon>Nostocales</taxon>
        <taxon>Nostocaceae</taxon>
        <taxon>Nostoc</taxon>
    </lineage>
</organism>
<keyword evidence="4" id="KW-1185">Reference proteome</keyword>
<evidence type="ECO:0000313" key="4">
    <source>
        <dbReference type="Proteomes" id="UP000637383"/>
    </source>
</evidence>
<evidence type="ECO:0000313" key="3">
    <source>
        <dbReference type="EMBL" id="MBD2739044.1"/>
    </source>
</evidence>
<dbReference type="Pfam" id="PF00353">
    <property type="entry name" value="HemolysinCabind"/>
    <property type="match status" value="6"/>
</dbReference>
<dbReference type="InterPro" id="IPR050557">
    <property type="entry name" value="RTX_toxin/Mannuronan_C5-epim"/>
</dbReference>